<evidence type="ECO:0000313" key="8">
    <source>
        <dbReference type="Ensembl" id="ENSCSAVP00000016240.1"/>
    </source>
</evidence>
<evidence type="ECO:0000313" key="9">
    <source>
        <dbReference type="Proteomes" id="UP000007875"/>
    </source>
</evidence>
<evidence type="ECO:0000256" key="4">
    <source>
        <dbReference type="ARBA" id="ARBA00023242"/>
    </source>
</evidence>
<reference evidence="9" key="1">
    <citation type="submission" date="2003-08" db="EMBL/GenBank/DDBJ databases">
        <authorList>
            <person name="Birren B."/>
            <person name="Nusbaum C."/>
            <person name="Abebe A."/>
            <person name="Abouelleil A."/>
            <person name="Adekoya E."/>
            <person name="Ait-zahra M."/>
            <person name="Allen N."/>
            <person name="Allen T."/>
            <person name="An P."/>
            <person name="Anderson M."/>
            <person name="Anderson S."/>
            <person name="Arachchi H."/>
            <person name="Armbruster J."/>
            <person name="Bachantsang P."/>
            <person name="Baldwin J."/>
            <person name="Barry A."/>
            <person name="Bayul T."/>
            <person name="Blitshsteyn B."/>
            <person name="Bloom T."/>
            <person name="Blye J."/>
            <person name="Boguslavskiy L."/>
            <person name="Borowsky M."/>
            <person name="Boukhgalter B."/>
            <person name="Brunache A."/>
            <person name="Butler J."/>
            <person name="Calixte N."/>
            <person name="Calvo S."/>
            <person name="Camarata J."/>
            <person name="Campo K."/>
            <person name="Chang J."/>
            <person name="Cheshatsang Y."/>
            <person name="Citroen M."/>
            <person name="Collymore A."/>
            <person name="Considine T."/>
            <person name="Cook A."/>
            <person name="Cooke P."/>
            <person name="Corum B."/>
            <person name="Cuomo C."/>
            <person name="David R."/>
            <person name="Dawoe T."/>
            <person name="Degray S."/>
            <person name="Dodge S."/>
            <person name="Dooley K."/>
            <person name="Dorje P."/>
            <person name="Dorjee K."/>
            <person name="Dorris L."/>
            <person name="Duffey N."/>
            <person name="Dupes A."/>
            <person name="Elkins T."/>
            <person name="Engels R."/>
            <person name="Erickson J."/>
            <person name="Farina A."/>
            <person name="Faro S."/>
            <person name="Ferreira P."/>
            <person name="Fischer H."/>
            <person name="Fitzgerald M."/>
            <person name="Foley K."/>
            <person name="Gage D."/>
            <person name="Galagan J."/>
            <person name="Gearin G."/>
            <person name="Gnerre S."/>
            <person name="Gnirke A."/>
            <person name="Goyette A."/>
            <person name="Graham J."/>
            <person name="Grandbois E."/>
            <person name="Gyaltsen K."/>
            <person name="Hafez N."/>
            <person name="Hagopian D."/>
            <person name="Hagos B."/>
            <person name="Hall J."/>
            <person name="Hatcher B."/>
            <person name="Heller A."/>
            <person name="Higgins H."/>
            <person name="Honan T."/>
            <person name="Horn A."/>
            <person name="Houde N."/>
            <person name="Hughes L."/>
            <person name="Hulme W."/>
            <person name="Husby E."/>
            <person name="Iliev I."/>
            <person name="Jaffe D."/>
            <person name="Jones C."/>
            <person name="Kamal M."/>
            <person name="Kamat A."/>
            <person name="Kamvysselis M."/>
            <person name="Karlsson E."/>
            <person name="Kells C."/>
            <person name="Kieu A."/>
            <person name="Kisner P."/>
            <person name="Kodira C."/>
            <person name="Kulbokas E."/>
            <person name="Labutti K."/>
            <person name="Lama D."/>
            <person name="Landers T."/>
            <person name="Leger J."/>
            <person name="Levine S."/>
            <person name="Lewis D."/>
            <person name="Lewis T."/>
            <person name="Lindblad-toh K."/>
            <person name="Liu X."/>
            <person name="Lokyitsang T."/>
            <person name="Lokyitsang Y."/>
            <person name="Lucien O."/>
            <person name="Lui A."/>
            <person name="Ma L.J."/>
            <person name="Mabbitt R."/>
            <person name="Macdonald J."/>
            <person name="Maclean C."/>
            <person name="Major J."/>
            <person name="Manning J."/>
            <person name="Marabella R."/>
            <person name="Maru K."/>
            <person name="Matthews C."/>
            <person name="Mauceli E."/>
            <person name="Mccarthy M."/>
            <person name="Mcdonough S."/>
            <person name="Mcghee T."/>
            <person name="Meldrim J."/>
            <person name="Meneus L."/>
            <person name="Mesirov J."/>
            <person name="Mihalev A."/>
            <person name="Mihova T."/>
            <person name="Mikkelsen T."/>
            <person name="Mlenga V."/>
            <person name="Moru K."/>
            <person name="Mozes J."/>
            <person name="Mulrain L."/>
            <person name="Munson G."/>
            <person name="Naylor J."/>
            <person name="Newes C."/>
            <person name="Nguyen C."/>
            <person name="Nguyen N."/>
            <person name="Nguyen T."/>
            <person name="Nicol R."/>
            <person name="Nielsen C."/>
            <person name="Nizzari M."/>
            <person name="Norbu C."/>
            <person name="Norbu N."/>
            <person name="O'donnell P."/>
            <person name="Okoawo O."/>
            <person name="O'leary S."/>
            <person name="Omotosho B."/>
            <person name="O'neill K."/>
            <person name="Osman S."/>
            <person name="Parker S."/>
            <person name="Perrin D."/>
            <person name="Phunkhang P."/>
            <person name="Piqani B."/>
            <person name="Purcell S."/>
            <person name="Rachupka T."/>
            <person name="Ramasamy U."/>
            <person name="Rameau R."/>
            <person name="Ray V."/>
            <person name="Raymond C."/>
            <person name="Retta R."/>
            <person name="Richardson S."/>
            <person name="Rise C."/>
            <person name="Rodriguez J."/>
            <person name="Rogers J."/>
            <person name="Rogov P."/>
            <person name="Rutman M."/>
            <person name="Schupbach R."/>
            <person name="Seaman C."/>
            <person name="Settipalli S."/>
            <person name="Sharpe T."/>
            <person name="Sheridan J."/>
            <person name="Sherpa N."/>
            <person name="Shi J."/>
            <person name="Smirnov S."/>
            <person name="Smith C."/>
            <person name="Sougnez C."/>
            <person name="Spencer B."/>
            <person name="Stalker J."/>
            <person name="Stange-thomann N."/>
            <person name="Stavropoulos S."/>
            <person name="Stetson K."/>
            <person name="Stone C."/>
            <person name="Stone S."/>
            <person name="Stubbs M."/>
            <person name="Talamas J."/>
            <person name="Tchuinga P."/>
            <person name="Tenzing P."/>
            <person name="Tesfaye S."/>
            <person name="Theodore J."/>
            <person name="Thoulutsang Y."/>
            <person name="Topham K."/>
            <person name="Towey S."/>
            <person name="Tsamla T."/>
            <person name="Tsomo N."/>
            <person name="Vallee D."/>
            <person name="Vassiliev H."/>
            <person name="Venkataraman V."/>
            <person name="Vinson J."/>
            <person name="Vo A."/>
            <person name="Wade C."/>
            <person name="Wang S."/>
            <person name="Wangchuk T."/>
            <person name="Wangdi T."/>
            <person name="Whittaker C."/>
            <person name="Wilkinson J."/>
            <person name="Wu Y."/>
            <person name="Wyman D."/>
            <person name="Yadav S."/>
            <person name="Yang S."/>
            <person name="Yang X."/>
            <person name="Yeager S."/>
            <person name="Yee E."/>
            <person name="Young G."/>
            <person name="Zainoun J."/>
            <person name="Zembeck L."/>
            <person name="Zimmer A."/>
            <person name="Zody M."/>
            <person name="Lander E."/>
        </authorList>
    </citation>
    <scope>NUCLEOTIDE SEQUENCE [LARGE SCALE GENOMIC DNA]</scope>
</reference>
<evidence type="ECO:0008006" key="10">
    <source>
        <dbReference type="Google" id="ProtNLM"/>
    </source>
</evidence>
<dbReference type="GeneTree" id="ENSGT00390000004458"/>
<dbReference type="InterPro" id="IPR041499">
    <property type="entry name" value="Tfc1/Sfc1_N"/>
</dbReference>
<accession>H2ZF74</accession>
<dbReference type="InterPro" id="IPR042536">
    <property type="entry name" value="TFIIIC_tauA_Sfc1"/>
</dbReference>
<protein>
    <recommendedName>
        <fullName evidence="10">Transcription factor IIIC subunit 5 HTH domain-containing protein</fullName>
    </recommendedName>
</protein>
<feature type="compositionally biased region" description="Acidic residues" evidence="5">
    <location>
        <begin position="454"/>
        <end position="464"/>
    </location>
</feature>
<feature type="region of interest" description="Disordered" evidence="5">
    <location>
        <begin position="416"/>
        <end position="464"/>
    </location>
</feature>
<dbReference type="PANTHER" id="PTHR13230:SF5">
    <property type="entry name" value="GENERAL TRANSCRIPTION FACTOR 3C POLYPEPTIDE 5"/>
    <property type="match status" value="1"/>
</dbReference>
<feature type="domain" description="Transcription factor IIIC subunit 5 HTH" evidence="6">
    <location>
        <begin position="125"/>
        <end position="270"/>
    </location>
</feature>
<dbReference type="Proteomes" id="UP000007875">
    <property type="component" value="Unassembled WGS sequence"/>
</dbReference>
<organism evidence="8 9">
    <name type="scientific">Ciona savignyi</name>
    <name type="common">Pacific transparent sea squirt</name>
    <dbReference type="NCBI Taxonomy" id="51511"/>
    <lineage>
        <taxon>Eukaryota</taxon>
        <taxon>Metazoa</taxon>
        <taxon>Chordata</taxon>
        <taxon>Tunicata</taxon>
        <taxon>Ascidiacea</taxon>
        <taxon>Phlebobranchia</taxon>
        <taxon>Cionidae</taxon>
        <taxon>Ciona</taxon>
    </lineage>
</organism>
<dbReference type="STRING" id="51511.ENSCSAVP00000016240"/>
<dbReference type="GO" id="GO:0000127">
    <property type="term" value="C:transcription factor TFIIIC complex"/>
    <property type="evidence" value="ECO:0007669"/>
    <property type="project" value="InterPro"/>
</dbReference>
<dbReference type="InParanoid" id="H2ZF74"/>
<dbReference type="HOGENOM" id="CLU_026463_0_0_1"/>
<evidence type="ECO:0000256" key="5">
    <source>
        <dbReference type="SAM" id="MobiDB-lite"/>
    </source>
</evidence>
<evidence type="ECO:0000259" key="7">
    <source>
        <dbReference type="Pfam" id="PF17682"/>
    </source>
</evidence>
<evidence type="ECO:0000256" key="2">
    <source>
        <dbReference type="ARBA" id="ARBA00023125"/>
    </source>
</evidence>
<dbReference type="eggNOG" id="KOG2473">
    <property type="taxonomic scope" value="Eukaryota"/>
</dbReference>
<dbReference type="Ensembl" id="ENSCSAVT00000016421.1">
    <property type="protein sequence ID" value="ENSCSAVP00000016240.1"/>
    <property type="gene ID" value="ENSCSAVG00000009556.1"/>
</dbReference>
<dbReference type="GO" id="GO:0005634">
    <property type="term" value="C:nucleus"/>
    <property type="evidence" value="ECO:0007669"/>
    <property type="project" value="UniProtKB-SubCell"/>
</dbReference>
<evidence type="ECO:0000256" key="1">
    <source>
        <dbReference type="ARBA" id="ARBA00004123"/>
    </source>
</evidence>
<evidence type="ECO:0000256" key="3">
    <source>
        <dbReference type="ARBA" id="ARBA00023163"/>
    </source>
</evidence>
<keyword evidence="2" id="KW-0238">DNA-binding</keyword>
<dbReference type="Pfam" id="PF17682">
    <property type="entry name" value="Tau95_N"/>
    <property type="match status" value="1"/>
</dbReference>
<reference evidence="8" key="2">
    <citation type="submission" date="2025-08" db="UniProtKB">
        <authorList>
            <consortium name="Ensembl"/>
        </authorList>
    </citation>
    <scope>IDENTIFICATION</scope>
</reference>
<evidence type="ECO:0000259" key="6">
    <source>
        <dbReference type="Pfam" id="PF09734"/>
    </source>
</evidence>
<proteinExistence type="predicted"/>
<keyword evidence="4" id="KW-0539">Nucleus</keyword>
<dbReference type="GO" id="GO:0001002">
    <property type="term" value="F:RNA polymerase III type 1 promoter sequence-specific DNA binding"/>
    <property type="evidence" value="ECO:0007669"/>
    <property type="project" value="TreeGrafter"/>
</dbReference>
<reference evidence="8" key="3">
    <citation type="submission" date="2025-09" db="UniProtKB">
        <authorList>
            <consortium name="Ensembl"/>
        </authorList>
    </citation>
    <scope>IDENTIFICATION</scope>
</reference>
<dbReference type="GO" id="GO:0006384">
    <property type="term" value="P:transcription initiation at RNA polymerase III promoter"/>
    <property type="evidence" value="ECO:0007669"/>
    <property type="project" value="InterPro"/>
</dbReference>
<dbReference type="AlphaFoldDB" id="H2ZF74"/>
<feature type="domain" description="Transcription factor IIIC subunit Tfc1/Sfc1 triple barrel" evidence="7">
    <location>
        <begin position="1"/>
        <end position="87"/>
    </location>
</feature>
<keyword evidence="9" id="KW-1185">Reference proteome</keyword>
<name>H2ZF74_CIOSA</name>
<sequence length="486" mass="55063">MLQTLGGLENITQVYMDPSKRLDLRFRPGDPCSKPVCADSVQSTAVLLKTLKYRRKGSGKEEFRYRQSLCGIIATTYRFTTLCDYQYISVNRDKTTNNFMSMIPSLSVHKVDFEDKFFKQESSLFLPPPTFSRIDAVQEYNFKKEVASNKASTVISVTRPSRTHNAICVKFEDEVPSACVPEAMFTYKKHYGDDDEHLKEKLEQMFNERPIWSKNGLLAKLCLNISALKILLPTVAYYFVTGPWRSLWVKLGYDPRCNPESKIYQLLDFRLRRGINTPHIPIKAKRSAFHYKLPNLSLKPKSGGGVVCSLYRGEHEMPTTSQVKPNDSVYIYEPGVLPAYRQMFYQACDIKLPEVEHLVARKVGDAAKCSKKHGWFVQDTAQEARNAISKDIFKTISTMKYGCDAEEVESIWKSAHKSKSRSSNSKHMMFRDNSGTVEPGDTSSSVSDMKSESSSDEAADESDLFLEESMVDTATLLADIAKSTDV</sequence>
<dbReference type="PANTHER" id="PTHR13230">
    <property type="entry name" value="GENERAL TRANSCRIPTION FACTOR IIIC, POLYPEPTIDE 5"/>
    <property type="match status" value="1"/>
</dbReference>
<dbReference type="Gene3D" id="3.30.200.160">
    <property type="entry name" value="TFIIIC, subcomplex tauA, subunit Sfc1, barrel domain"/>
    <property type="match status" value="1"/>
</dbReference>
<dbReference type="OMA" id="PPEYFVR"/>
<dbReference type="InterPro" id="IPR019136">
    <property type="entry name" value="TF_IIIC_su-5_HTH"/>
</dbReference>
<dbReference type="InterPro" id="IPR040454">
    <property type="entry name" value="TF_IIIC_Tfc1/Sfc1"/>
</dbReference>
<comment type="subcellular location">
    <subcellularLocation>
        <location evidence="1">Nucleus</location>
    </subcellularLocation>
</comment>
<dbReference type="GO" id="GO:0001003">
    <property type="term" value="F:RNA polymerase III type 2 promoter sequence-specific DNA binding"/>
    <property type="evidence" value="ECO:0007669"/>
    <property type="project" value="TreeGrafter"/>
</dbReference>
<keyword evidence="3" id="KW-0804">Transcription</keyword>
<dbReference type="Pfam" id="PF09734">
    <property type="entry name" value="Tau95"/>
    <property type="match status" value="1"/>
</dbReference>